<evidence type="ECO:0000313" key="1">
    <source>
        <dbReference type="EMBL" id="PIO10518.1"/>
    </source>
</evidence>
<gene>
    <name evidence="1" type="ORF">AB205_0088860</name>
</gene>
<feature type="non-terminal residue" evidence="1">
    <location>
        <position position="36"/>
    </location>
</feature>
<dbReference type="Proteomes" id="UP000228934">
    <property type="component" value="Unassembled WGS sequence"/>
</dbReference>
<organism evidence="1 2">
    <name type="scientific">Aquarana catesbeiana</name>
    <name type="common">American bullfrog</name>
    <name type="synonym">Rana catesbeiana</name>
    <dbReference type="NCBI Taxonomy" id="8400"/>
    <lineage>
        <taxon>Eukaryota</taxon>
        <taxon>Metazoa</taxon>
        <taxon>Chordata</taxon>
        <taxon>Craniata</taxon>
        <taxon>Vertebrata</taxon>
        <taxon>Euteleostomi</taxon>
        <taxon>Amphibia</taxon>
        <taxon>Batrachia</taxon>
        <taxon>Anura</taxon>
        <taxon>Neobatrachia</taxon>
        <taxon>Ranoidea</taxon>
        <taxon>Ranidae</taxon>
        <taxon>Aquarana</taxon>
    </lineage>
</organism>
<protein>
    <submittedName>
        <fullName evidence="1">Uncharacterized protein</fullName>
    </submittedName>
</protein>
<accession>A0A2G9Q4H9</accession>
<proteinExistence type="predicted"/>
<dbReference type="EMBL" id="KZ369131">
    <property type="protein sequence ID" value="PIO10518.1"/>
    <property type="molecule type" value="Genomic_DNA"/>
</dbReference>
<name>A0A2G9Q4H9_AQUCT</name>
<dbReference type="AlphaFoldDB" id="A0A2G9Q4H9"/>
<dbReference type="OrthoDB" id="10693820at2759"/>
<sequence length="36" mass="4100">MDGDRYSGYGTQMSCDRYSGTQMDCDRYSGTQMDCD</sequence>
<evidence type="ECO:0000313" key="2">
    <source>
        <dbReference type="Proteomes" id="UP000228934"/>
    </source>
</evidence>
<reference evidence="2" key="1">
    <citation type="journal article" date="2017" name="Nat. Commun.">
        <title>The North American bullfrog draft genome provides insight into hormonal regulation of long noncoding RNA.</title>
        <authorList>
            <person name="Hammond S.A."/>
            <person name="Warren R.L."/>
            <person name="Vandervalk B.P."/>
            <person name="Kucuk E."/>
            <person name="Khan H."/>
            <person name="Gibb E.A."/>
            <person name="Pandoh P."/>
            <person name="Kirk H."/>
            <person name="Zhao Y."/>
            <person name="Jones M."/>
            <person name="Mungall A.J."/>
            <person name="Coope R."/>
            <person name="Pleasance S."/>
            <person name="Moore R.A."/>
            <person name="Holt R.A."/>
            <person name="Round J.M."/>
            <person name="Ohora S."/>
            <person name="Walle B.V."/>
            <person name="Veldhoen N."/>
            <person name="Helbing C.C."/>
            <person name="Birol I."/>
        </authorList>
    </citation>
    <scope>NUCLEOTIDE SEQUENCE [LARGE SCALE GENOMIC DNA]</scope>
</reference>
<keyword evidence="2" id="KW-1185">Reference proteome</keyword>